<dbReference type="GO" id="GO:0032267">
    <property type="term" value="F:tRNA(Ile)-lysidine synthase activity"/>
    <property type="evidence" value="ECO:0007669"/>
    <property type="project" value="UniProtKB-EC"/>
</dbReference>
<comment type="subcellular location">
    <subcellularLocation>
        <location evidence="6">Cytoplasm</location>
    </subcellularLocation>
</comment>
<comment type="catalytic activity">
    <reaction evidence="5 6">
        <text>cytidine(34) in tRNA(Ile2) + L-lysine + ATP = lysidine(34) in tRNA(Ile2) + AMP + diphosphate + H(+)</text>
        <dbReference type="Rhea" id="RHEA:43744"/>
        <dbReference type="Rhea" id="RHEA-COMP:10625"/>
        <dbReference type="Rhea" id="RHEA-COMP:10670"/>
        <dbReference type="ChEBI" id="CHEBI:15378"/>
        <dbReference type="ChEBI" id="CHEBI:30616"/>
        <dbReference type="ChEBI" id="CHEBI:32551"/>
        <dbReference type="ChEBI" id="CHEBI:33019"/>
        <dbReference type="ChEBI" id="CHEBI:82748"/>
        <dbReference type="ChEBI" id="CHEBI:83665"/>
        <dbReference type="ChEBI" id="CHEBI:456215"/>
        <dbReference type="EC" id="6.3.4.19"/>
    </reaction>
</comment>
<comment type="domain">
    <text evidence="6">The N-terminal region contains the highly conserved SGGXDS motif, predicted to be a P-loop motif involved in ATP binding.</text>
</comment>
<dbReference type="InterPro" id="IPR014729">
    <property type="entry name" value="Rossmann-like_a/b/a_fold"/>
</dbReference>
<dbReference type="SUPFAM" id="SSF52402">
    <property type="entry name" value="Adenine nucleotide alpha hydrolases-like"/>
    <property type="match status" value="1"/>
</dbReference>
<evidence type="ECO:0000256" key="1">
    <source>
        <dbReference type="ARBA" id="ARBA00022598"/>
    </source>
</evidence>
<comment type="similarity">
    <text evidence="6">Belongs to the tRNA(Ile)-lysidine synthase family.</text>
</comment>
<accession>A0AAX3E263</accession>
<dbReference type="PANTHER" id="PTHR43033:SF1">
    <property type="entry name" value="TRNA(ILE)-LYSIDINE SYNTHASE-RELATED"/>
    <property type="match status" value="1"/>
</dbReference>
<dbReference type="GO" id="GO:0005737">
    <property type="term" value="C:cytoplasm"/>
    <property type="evidence" value="ECO:0007669"/>
    <property type="project" value="UniProtKB-SubCell"/>
</dbReference>
<keyword evidence="6" id="KW-0963">Cytoplasm</keyword>
<dbReference type="RefSeq" id="WP_264075756.1">
    <property type="nucleotide sequence ID" value="NZ_CP076676.1"/>
</dbReference>
<feature type="domain" description="tRNA(Ile)-lysidine/2-thiocytidine synthase N-terminal" evidence="7">
    <location>
        <begin position="27"/>
        <end position="207"/>
    </location>
</feature>
<dbReference type="NCBIfam" id="TIGR02432">
    <property type="entry name" value="lysidine_TilS_N"/>
    <property type="match status" value="1"/>
</dbReference>
<sequence>MSGTDDKVVSATEARRLFADWKAAPAIVLAVSGGPDSLALMWLAARWRKASKRGPALAVVTVDHGLRPEAAAEARAVKRLAASLDLPHRTLRWNGDKPRTGIQAAAREARYRLLAQAAKTLGASHVMTAHTRDDQAETVLMRLSRGSGIAGLAAMAREIERDGVVLARPLLDVPKARLVATLTKARIAFATDPSNADPRFTRPRLRELMPQLAAEGCDARALVRLAARAGRADAALELMTDGAEQFLETLDAGAGRPGVDARAFLALAAEIQIRLLLRALARHGHEGPAELGKVEALSETLKLAAAGRAPPAGKIRLKQTLAGAVITLTSDRLVIASAPPRRPRGG</sequence>
<dbReference type="EMBL" id="CP076676">
    <property type="protein sequence ID" value="UYO40837.1"/>
    <property type="molecule type" value="Genomic_DNA"/>
</dbReference>
<proteinExistence type="inferred from homology"/>
<dbReference type="GO" id="GO:0006400">
    <property type="term" value="P:tRNA modification"/>
    <property type="evidence" value="ECO:0007669"/>
    <property type="project" value="UniProtKB-UniRule"/>
</dbReference>
<gene>
    <name evidence="6 8" type="primary">tilS</name>
    <name evidence="8" type="ORF">KQX62_05910</name>
</gene>
<evidence type="ECO:0000256" key="6">
    <source>
        <dbReference type="HAMAP-Rule" id="MF_01161"/>
    </source>
</evidence>
<dbReference type="GO" id="GO:0005524">
    <property type="term" value="F:ATP binding"/>
    <property type="evidence" value="ECO:0007669"/>
    <property type="project" value="UniProtKB-UniRule"/>
</dbReference>
<keyword evidence="4 6" id="KW-0067">ATP-binding</keyword>
<dbReference type="EC" id="6.3.4.19" evidence="6"/>
<evidence type="ECO:0000256" key="5">
    <source>
        <dbReference type="ARBA" id="ARBA00048539"/>
    </source>
</evidence>
<evidence type="ECO:0000313" key="8">
    <source>
        <dbReference type="EMBL" id="UYO40837.1"/>
    </source>
</evidence>
<evidence type="ECO:0000256" key="3">
    <source>
        <dbReference type="ARBA" id="ARBA00022741"/>
    </source>
</evidence>
<reference evidence="8" key="1">
    <citation type="journal article" date="2022" name="Biol. Control">
        <title>In silico genomic analysis of Rhodopseudomonas palustris strains revealed potential biocontrol agents and crop yield enhancers.</title>
        <authorList>
            <person name="Surachat K."/>
            <person name="Kantachote D."/>
            <person name="Deachamag P."/>
            <person name="Wonglapsuwan M."/>
        </authorList>
    </citation>
    <scope>NUCLEOTIDE SEQUENCE</scope>
    <source>
        <strain evidence="8">TLS06</strain>
    </source>
</reference>
<feature type="binding site" evidence="6">
    <location>
        <begin position="32"/>
        <end position="37"/>
    </location>
    <ligand>
        <name>ATP</name>
        <dbReference type="ChEBI" id="CHEBI:30616"/>
    </ligand>
</feature>
<dbReference type="AlphaFoldDB" id="A0AAX3E263"/>
<dbReference type="HAMAP" id="MF_01161">
    <property type="entry name" value="tRNA_Ile_lys_synt"/>
    <property type="match status" value="1"/>
</dbReference>
<evidence type="ECO:0000256" key="2">
    <source>
        <dbReference type="ARBA" id="ARBA00022694"/>
    </source>
</evidence>
<dbReference type="InterPro" id="IPR012094">
    <property type="entry name" value="tRNA_Ile_lys_synt"/>
</dbReference>
<protein>
    <recommendedName>
        <fullName evidence="6">tRNA(Ile)-lysidine synthase</fullName>
        <ecNumber evidence="6">6.3.4.19</ecNumber>
    </recommendedName>
    <alternativeName>
        <fullName evidence="6">tRNA(Ile)-2-lysyl-cytidine synthase</fullName>
    </alternativeName>
    <alternativeName>
        <fullName evidence="6">tRNA(Ile)-lysidine synthetase</fullName>
    </alternativeName>
</protein>
<evidence type="ECO:0000259" key="7">
    <source>
        <dbReference type="Pfam" id="PF01171"/>
    </source>
</evidence>
<keyword evidence="2 6" id="KW-0819">tRNA processing</keyword>
<dbReference type="CDD" id="cd01992">
    <property type="entry name" value="TilS_N"/>
    <property type="match status" value="1"/>
</dbReference>
<evidence type="ECO:0000256" key="4">
    <source>
        <dbReference type="ARBA" id="ARBA00022840"/>
    </source>
</evidence>
<dbReference type="InterPro" id="IPR012795">
    <property type="entry name" value="tRNA_Ile_lys_synt_N"/>
</dbReference>
<keyword evidence="3 6" id="KW-0547">Nucleotide-binding</keyword>
<dbReference type="InterPro" id="IPR011063">
    <property type="entry name" value="TilS/TtcA_N"/>
</dbReference>
<dbReference type="Pfam" id="PF01171">
    <property type="entry name" value="ATP_bind_3"/>
    <property type="match status" value="1"/>
</dbReference>
<dbReference type="PANTHER" id="PTHR43033">
    <property type="entry name" value="TRNA(ILE)-LYSIDINE SYNTHASE-RELATED"/>
    <property type="match status" value="1"/>
</dbReference>
<dbReference type="Gene3D" id="3.40.50.620">
    <property type="entry name" value="HUPs"/>
    <property type="match status" value="1"/>
</dbReference>
<evidence type="ECO:0000313" key="9">
    <source>
        <dbReference type="Proteomes" id="UP001163166"/>
    </source>
</evidence>
<dbReference type="Proteomes" id="UP001163166">
    <property type="component" value="Chromosome"/>
</dbReference>
<comment type="function">
    <text evidence="6">Ligates lysine onto the cytidine present at position 34 of the AUA codon-specific tRNA(Ile) that contains the anticodon CAU, in an ATP-dependent manner. Cytidine is converted to lysidine, thus changing the amino acid specificity of the tRNA from methionine to isoleucine.</text>
</comment>
<name>A0AAX3E263_RHOPL</name>
<keyword evidence="1 6" id="KW-0436">Ligase</keyword>
<organism evidence="8 9">
    <name type="scientific">Rhodopseudomonas palustris</name>
    <dbReference type="NCBI Taxonomy" id="1076"/>
    <lineage>
        <taxon>Bacteria</taxon>
        <taxon>Pseudomonadati</taxon>
        <taxon>Pseudomonadota</taxon>
        <taxon>Alphaproteobacteria</taxon>
        <taxon>Hyphomicrobiales</taxon>
        <taxon>Nitrobacteraceae</taxon>
        <taxon>Rhodopseudomonas</taxon>
    </lineage>
</organism>